<keyword evidence="5" id="KW-1185">Reference proteome</keyword>
<name>A0A1G9PGQ9_9ACTN</name>
<evidence type="ECO:0000313" key="4">
    <source>
        <dbReference type="EMBL" id="SDL97335.1"/>
    </source>
</evidence>
<feature type="domain" description="GFO/IDH/MocA-like oxidoreductase" evidence="3">
    <location>
        <begin position="138"/>
        <end position="256"/>
    </location>
</feature>
<dbReference type="InterPro" id="IPR055170">
    <property type="entry name" value="GFO_IDH_MocA-like_dom"/>
</dbReference>
<keyword evidence="1" id="KW-0560">Oxidoreductase</keyword>
<gene>
    <name evidence="4" type="ORF">SAMN05660642_01198</name>
</gene>
<dbReference type="Pfam" id="PF01408">
    <property type="entry name" value="GFO_IDH_MocA"/>
    <property type="match status" value="1"/>
</dbReference>
<dbReference type="STRING" id="1137991.SAMN05660642_01198"/>
<dbReference type="Pfam" id="PF22725">
    <property type="entry name" value="GFO_IDH_MocA_C3"/>
    <property type="match status" value="1"/>
</dbReference>
<reference evidence="5" key="1">
    <citation type="submission" date="2016-10" db="EMBL/GenBank/DDBJ databases">
        <authorList>
            <person name="Varghese N."/>
            <person name="Submissions S."/>
        </authorList>
    </citation>
    <scope>NUCLEOTIDE SEQUENCE [LARGE SCALE GENOMIC DNA]</scope>
    <source>
        <strain evidence="5">DSM 45419</strain>
    </source>
</reference>
<organism evidence="4 5">
    <name type="scientific">Geodermatophilus siccatus</name>
    <dbReference type="NCBI Taxonomy" id="1137991"/>
    <lineage>
        <taxon>Bacteria</taxon>
        <taxon>Bacillati</taxon>
        <taxon>Actinomycetota</taxon>
        <taxon>Actinomycetes</taxon>
        <taxon>Geodermatophilales</taxon>
        <taxon>Geodermatophilaceae</taxon>
        <taxon>Geodermatophilus</taxon>
    </lineage>
</organism>
<dbReference type="InterPro" id="IPR050463">
    <property type="entry name" value="Gfo/Idh/MocA_oxidrdct_glycsds"/>
</dbReference>
<dbReference type="InterPro" id="IPR036291">
    <property type="entry name" value="NAD(P)-bd_dom_sf"/>
</dbReference>
<dbReference type="RefSeq" id="WP_091215165.1">
    <property type="nucleotide sequence ID" value="NZ_FNHE01000003.1"/>
</dbReference>
<accession>A0A1G9PGQ9</accession>
<dbReference type="GO" id="GO:0016491">
    <property type="term" value="F:oxidoreductase activity"/>
    <property type="evidence" value="ECO:0007669"/>
    <property type="project" value="UniProtKB-KW"/>
</dbReference>
<feature type="domain" description="Gfo/Idh/MocA-like oxidoreductase N-terminal" evidence="2">
    <location>
        <begin position="5"/>
        <end position="119"/>
    </location>
</feature>
<dbReference type="OrthoDB" id="256869at2"/>
<dbReference type="Proteomes" id="UP000198680">
    <property type="component" value="Unassembled WGS sequence"/>
</dbReference>
<dbReference type="Gene3D" id="3.30.360.10">
    <property type="entry name" value="Dihydrodipicolinate Reductase, domain 2"/>
    <property type="match status" value="1"/>
</dbReference>
<evidence type="ECO:0000259" key="3">
    <source>
        <dbReference type="Pfam" id="PF22725"/>
    </source>
</evidence>
<protein>
    <submittedName>
        <fullName evidence="4">Predicted dehydrogenase</fullName>
    </submittedName>
</protein>
<dbReference type="AlphaFoldDB" id="A0A1G9PGQ9"/>
<evidence type="ECO:0000313" key="5">
    <source>
        <dbReference type="Proteomes" id="UP000198680"/>
    </source>
</evidence>
<dbReference type="GO" id="GO:0000166">
    <property type="term" value="F:nucleotide binding"/>
    <property type="evidence" value="ECO:0007669"/>
    <property type="project" value="InterPro"/>
</dbReference>
<sequence length="327" mass="34375">MNGVGWGVAGCGWVARDHALPALAATPGARIVALHDRDPGALARMPVDAPAHADLGAFLATPGLDAVYVAVPNAAHREVVEAVAAAGKAVLCEKPLAADVADARAMVTAARDAGVLLGTAYDQRWHPAHVRLRELLPELGTVTAVRIVYCCWLPADWTPDGRPHDNWRVDRARAGGGAAIDLAPHGLDLAGVLLGEDVVELRALLQRRVQDYPVDDGALLSGRTATGVLVDLHVAFNTPDALPRRRLEVVGTRGMAVAVDTMGQTAGGSLRLHRPDPVDVPFADDSPFAAQFAAFTAAVAGRVPWPYDAARDLALHRLLLTALGDAR</sequence>
<dbReference type="PANTHER" id="PTHR43818">
    <property type="entry name" value="BCDNA.GH03377"/>
    <property type="match status" value="1"/>
</dbReference>
<proteinExistence type="predicted"/>
<dbReference type="SUPFAM" id="SSF55347">
    <property type="entry name" value="Glyceraldehyde-3-phosphate dehydrogenase-like, C-terminal domain"/>
    <property type="match status" value="1"/>
</dbReference>
<dbReference type="Gene3D" id="3.40.50.720">
    <property type="entry name" value="NAD(P)-binding Rossmann-like Domain"/>
    <property type="match status" value="1"/>
</dbReference>
<dbReference type="PANTHER" id="PTHR43818:SF11">
    <property type="entry name" value="BCDNA.GH03377"/>
    <property type="match status" value="1"/>
</dbReference>
<evidence type="ECO:0000256" key="1">
    <source>
        <dbReference type="ARBA" id="ARBA00023002"/>
    </source>
</evidence>
<dbReference type="SUPFAM" id="SSF51735">
    <property type="entry name" value="NAD(P)-binding Rossmann-fold domains"/>
    <property type="match status" value="1"/>
</dbReference>
<evidence type="ECO:0000259" key="2">
    <source>
        <dbReference type="Pfam" id="PF01408"/>
    </source>
</evidence>
<dbReference type="EMBL" id="FNHE01000003">
    <property type="protein sequence ID" value="SDL97335.1"/>
    <property type="molecule type" value="Genomic_DNA"/>
</dbReference>
<dbReference type="InterPro" id="IPR000683">
    <property type="entry name" value="Gfo/Idh/MocA-like_OxRdtase_N"/>
</dbReference>